<dbReference type="Proteomes" id="UP000474640">
    <property type="component" value="Unassembled WGS sequence"/>
</dbReference>
<dbReference type="EMBL" id="JAABOJ010000010">
    <property type="protein sequence ID" value="KAF3283622.1"/>
    <property type="molecule type" value="Genomic_DNA"/>
</dbReference>
<protein>
    <recommendedName>
        <fullName evidence="3">F-box domain-containing protein</fullName>
    </recommendedName>
</protein>
<dbReference type="OrthoDB" id="5292477at2759"/>
<proteinExistence type="predicted"/>
<comment type="caution">
    <text evidence="1">The sequence shown here is derived from an EMBL/GenBank/DDBJ whole genome shotgun (WGS) entry which is preliminary data.</text>
</comment>
<sequence length="686" mass="79873">MDPFKILGVDKLEDLYTITSESPQKDFPILKLPREIQLAIFENCPPKTLKSIRLAHPHLKDPAAAVLFRKWTLSLSLYTKPQPINRYHFASGGGHRWLDKREISRRWETTLPPAESQLKAIQNAYYNGSNDELQMLFDNVQEIEIIKYDVYEGYPDNNAMAMTWPRYAPWGVEVLKGFLEKMKKLRSIDWQMPAHNLDVTMTSPSLRENVTHLSWTRVPDFEFIGKSPERSLAGFAYLYNVTHLDFKLANIVDLNGFHYFPNLKNLTLECTVKTYNIVTFLNGQAAPFKLRSLTLKNDTRGITFPDEIFQKYLSNLQTLNMITPEVEIEQTKNNLAFSRNPFDGNAKSIWTHFMENGIYLSNINTFGQSRDLIKYLLSYPQPRHALKSFEIRVWPYITNNLDDPRNFVHTLWHQVIPFHRRTLKRIAIYPEARSVVRGGNYHGAISWQGQEALGKELSNFPTPHTGLFTLNDDIKTVLKSCEKLEALEMGSLNWNGAAEFLRFVLFQLPRRVRNVGFYMDGWSRKTVGWDYVGSSGAHYAREFADNRHPLIEEVWDYKEEWGVHEDVLDDWTWKRLNIKFVPICQRKKLWFVGGGGKSWKLMDSELEKEICNMKNETQRGWRSVDDVLGGEEDLGYDVEAIFRDAVWGNRYDPAWETEKQEAVFARFRQAAENVRRAREASASQRQ</sequence>
<dbReference type="InterPro" id="IPR032675">
    <property type="entry name" value="LRR_dom_sf"/>
</dbReference>
<evidence type="ECO:0008006" key="3">
    <source>
        <dbReference type="Google" id="ProtNLM"/>
    </source>
</evidence>
<dbReference type="Gene3D" id="3.80.10.10">
    <property type="entry name" value="Ribonuclease Inhibitor"/>
    <property type="match status" value="1"/>
</dbReference>
<reference evidence="1 2" key="1">
    <citation type="submission" date="2020-01" db="EMBL/GenBank/DDBJ databases">
        <authorList>
            <person name="Palmer J.M."/>
        </authorList>
    </citation>
    <scope>NUCLEOTIDE SEQUENCE [LARGE SCALE GENOMIC DNA]</scope>
    <source>
        <strain evidence="1 2">TWF970</strain>
    </source>
</reference>
<name>A0A7C8RBU3_ORBOL</name>
<gene>
    <name evidence="1" type="ORF">TWF970_000800</name>
</gene>
<dbReference type="AlphaFoldDB" id="A0A7C8RBU3"/>
<evidence type="ECO:0000313" key="2">
    <source>
        <dbReference type="Proteomes" id="UP000474640"/>
    </source>
</evidence>
<organism evidence="1 2">
    <name type="scientific">Orbilia oligospora</name>
    <name type="common">Nematode-trapping fungus</name>
    <name type="synonym">Arthrobotrys oligospora</name>
    <dbReference type="NCBI Taxonomy" id="2813651"/>
    <lineage>
        <taxon>Eukaryota</taxon>
        <taxon>Fungi</taxon>
        <taxon>Dikarya</taxon>
        <taxon>Ascomycota</taxon>
        <taxon>Pezizomycotina</taxon>
        <taxon>Orbiliomycetes</taxon>
        <taxon>Orbiliales</taxon>
        <taxon>Orbiliaceae</taxon>
        <taxon>Orbilia</taxon>
    </lineage>
</organism>
<evidence type="ECO:0000313" key="1">
    <source>
        <dbReference type="EMBL" id="KAF3283622.1"/>
    </source>
</evidence>
<accession>A0A7C8RBU3</accession>